<comment type="similarity">
    <text evidence="1">Belongs to the recoverin family.</text>
</comment>
<keyword evidence="5" id="KW-0106">Calcium</keyword>
<evidence type="ECO:0000256" key="3">
    <source>
        <dbReference type="ARBA" id="ARBA00022723"/>
    </source>
</evidence>
<dbReference type="CDD" id="cd00051">
    <property type="entry name" value="EFh"/>
    <property type="match status" value="2"/>
</dbReference>
<dbReference type="PROSITE" id="PS50222">
    <property type="entry name" value="EF_HAND_2"/>
    <property type="match status" value="3"/>
</dbReference>
<sequence>MPREATHNCKCPKTTDKDKLKEVFKRLDSNGDGRVSREELKTALSGHVYFAGLKANWGMAFADTDKNGFITEDEMLALMQPLLSLLRVVPKNMSQKEDDTDTLPVSEAELKEMFRRLDTDADGRVSREELKKVLSSHLYFTSLRTNWAMAFADTDKNWYITEDEMLALTEYDQKYWGVL</sequence>
<dbReference type="SMART" id="SM00054">
    <property type="entry name" value="EFh"/>
    <property type="match status" value="4"/>
</dbReference>
<keyword evidence="2" id="KW-0519">Myristate</keyword>
<protein>
    <recommendedName>
        <fullName evidence="7">EF-hand domain-containing protein</fullName>
    </recommendedName>
</protein>
<evidence type="ECO:0000313" key="9">
    <source>
        <dbReference type="Proteomes" id="UP000655225"/>
    </source>
</evidence>
<dbReference type="SUPFAM" id="SSF47473">
    <property type="entry name" value="EF-hand"/>
    <property type="match status" value="1"/>
</dbReference>
<dbReference type="PROSITE" id="PS00018">
    <property type="entry name" value="EF_HAND_1"/>
    <property type="match status" value="3"/>
</dbReference>
<comment type="caution">
    <text evidence="8">The sequence shown here is derived from an EMBL/GenBank/DDBJ whole genome shotgun (WGS) entry which is preliminary data.</text>
</comment>
<evidence type="ECO:0000256" key="6">
    <source>
        <dbReference type="ARBA" id="ARBA00023288"/>
    </source>
</evidence>
<dbReference type="InterPro" id="IPR011992">
    <property type="entry name" value="EF-hand-dom_pair"/>
</dbReference>
<dbReference type="EMBL" id="JABCRI010000006">
    <property type="protein sequence ID" value="KAF8405039.1"/>
    <property type="molecule type" value="Genomic_DNA"/>
</dbReference>
<feature type="domain" description="EF-hand" evidence="7">
    <location>
        <begin position="15"/>
        <end position="50"/>
    </location>
</feature>
<evidence type="ECO:0000256" key="5">
    <source>
        <dbReference type="ARBA" id="ARBA00022837"/>
    </source>
</evidence>
<dbReference type="AlphaFoldDB" id="A0A834ZBP8"/>
<name>A0A834ZBP8_TETSI</name>
<feature type="domain" description="EF-hand" evidence="7">
    <location>
        <begin position="63"/>
        <end position="85"/>
    </location>
</feature>
<evidence type="ECO:0000256" key="4">
    <source>
        <dbReference type="ARBA" id="ARBA00022737"/>
    </source>
</evidence>
<dbReference type="Gene3D" id="1.10.238.10">
    <property type="entry name" value="EF-hand"/>
    <property type="match status" value="2"/>
</dbReference>
<dbReference type="Pfam" id="PF13405">
    <property type="entry name" value="EF-hand_6"/>
    <property type="match status" value="1"/>
</dbReference>
<dbReference type="Pfam" id="PF13499">
    <property type="entry name" value="EF-hand_7"/>
    <property type="match status" value="1"/>
</dbReference>
<evidence type="ECO:0000256" key="2">
    <source>
        <dbReference type="ARBA" id="ARBA00022707"/>
    </source>
</evidence>
<proteinExistence type="inferred from homology"/>
<dbReference type="PANTHER" id="PTHR23055">
    <property type="entry name" value="CALCIUM BINDING PROTEINS"/>
    <property type="match status" value="1"/>
</dbReference>
<keyword evidence="4" id="KW-0677">Repeat</keyword>
<accession>A0A834ZBP8</accession>
<evidence type="ECO:0000313" key="8">
    <source>
        <dbReference type="EMBL" id="KAF8405039.1"/>
    </source>
</evidence>
<keyword evidence="9" id="KW-1185">Reference proteome</keyword>
<dbReference type="Proteomes" id="UP000655225">
    <property type="component" value="Unassembled WGS sequence"/>
</dbReference>
<evidence type="ECO:0000256" key="1">
    <source>
        <dbReference type="ARBA" id="ARBA00006049"/>
    </source>
</evidence>
<dbReference type="InterPro" id="IPR028846">
    <property type="entry name" value="Recoverin"/>
</dbReference>
<dbReference type="InterPro" id="IPR018247">
    <property type="entry name" value="EF_Hand_1_Ca_BS"/>
</dbReference>
<gene>
    <name evidence="8" type="ORF">HHK36_009936</name>
</gene>
<dbReference type="PRINTS" id="PR00450">
    <property type="entry name" value="RECOVERIN"/>
</dbReference>
<feature type="domain" description="EF-hand" evidence="7">
    <location>
        <begin position="105"/>
        <end position="140"/>
    </location>
</feature>
<dbReference type="GO" id="GO:0005509">
    <property type="term" value="F:calcium ion binding"/>
    <property type="evidence" value="ECO:0007669"/>
    <property type="project" value="InterPro"/>
</dbReference>
<evidence type="ECO:0000259" key="7">
    <source>
        <dbReference type="PROSITE" id="PS50222"/>
    </source>
</evidence>
<dbReference type="InterPro" id="IPR002048">
    <property type="entry name" value="EF_hand_dom"/>
</dbReference>
<dbReference type="OMA" id="EATHNCK"/>
<keyword evidence="6" id="KW-0449">Lipoprotein</keyword>
<dbReference type="OrthoDB" id="26525at2759"/>
<dbReference type="PANTHER" id="PTHR23055:SF178">
    <property type="entry name" value="NEUROCALCIN HOMOLOG"/>
    <property type="match status" value="1"/>
</dbReference>
<reference evidence="8 9" key="1">
    <citation type="submission" date="2020-04" db="EMBL/GenBank/DDBJ databases">
        <title>Plant Genome Project.</title>
        <authorList>
            <person name="Zhang R.-G."/>
        </authorList>
    </citation>
    <scope>NUCLEOTIDE SEQUENCE [LARGE SCALE GENOMIC DNA]</scope>
    <source>
        <strain evidence="8">YNK0</strain>
        <tissue evidence="8">Leaf</tissue>
    </source>
</reference>
<organism evidence="8 9">
    <name type="scientific">Tetracentron sinense</name>
    <name type="common">Spur-leaf</name>
    <dbReference type="NCBI Taxonomy" id="13715"/>
    <lineage>
        <taxon>Eukaryota</taxon>
        <taxon>Viridiplantae</taxon>
        <taxon>Streptophyta</taxon>
        <taxon>Embryophyta</taxon>
        <taxon>Tracheophyta</taxon>
        <taxon>Spermatophyta</taxon>
        <taxon>Magnoliopsida</taxon>
        <taxon>Trochodendrales</taxon>
        <taxon>Trochodendraceae</taxon>
        <taxon>Tetracentron</taxon>
    </lineage>
</organism>
<keyword evidence="3" id="KW-0479">Metal-binding</keyword>